<dbReference type="NCBIfam" id="TIGR00567">
    <property type="entry name" value="3mg"/>
    <property type="match status" value="1"/>
</dbReference>
<dbReference type="Pfam" id="PF02245">
    <property type="entry name" value="Pur_DNA_glyco"/>
    <property type="match status" value="1"/>
</dbReference>
<evidence type="ECO:0000313" key="8">
    <source>
        <dbReference type="Proteomes" id="UP001226389"/>
    </source>
</evidence>
<comment type="similarity">
    <text evidence="1 5">Belongs to the DNA glycosylase MPG family.</text>
</comment>
<dbReference type="EMBL" id="JAUSSY010000017">
    <property type="protein sequence ID" value="MDQ0120659.1"/>
    <property type="molecule type" value="Genomic_DNA"/>
</dbReference>
<name>A0ABT9UQG4_9MICC</name>
<dbReference type="NCBIfam" id="NF002003">
    <property type="entry name" value="PRK00802.1-3"/>
    <property type="match status" value="1"/>
</dbReference>
<dbReference type="Proteomes" id="UP001226389">
    <property type="component" value="Unassembled WGS sequence"/>
</dbReference>
<organism evidence="7 8">
    <name type="scientific">Pseudarthrobacter defluvii</name>
    <dbReference type="NCBI Taxonomy" id="410837"/>
    <lineage>
        <taxon>Bacteria</taxon>
        <taxon>Bacillati</taxon>
        <taxon>Actinomycetota</taxon>
        <taxon>Actinomycetes</taxon>
        <taxon>Micrococcales</taxon>
        <taxon>Micrococcaceae</taxon>
        <taxon>Pseudarthrobacter</taxon>
    </lineage>
</organism>
<dbReference type="HAMAP" id="MF_00527">
    <property type="entry name" value="3MGH"/>
    <property type="match status" value="1"/>
</dbReference>
<feature type="region of interest" description="Disordered" evidence="6">
    <location>
        <begin position="205"/>
        <end position="229"/>
    </location>
</feature>
<dbReference type="RefSeq" id="WP_307492866.1">
    <property type="nucleotide sequence ID" value="NZ_JAUSSY010000017.1"/>
</dbReference>
<evidence type="ECO:0000256" key="6">
    <source>
        <dbReference type="SAM" id="MobiDB-lite"/>
    </source>
</evidence>
<dbReference type="PANTHER" id="PTHR10429">
    <property type="entry name" value="DNA-3-METHYLADENINE GLYCOSYLASE"/>
    <property type="match status" value="1"/>
</dbReference>
<evidence type="ECO:0000313" key="7">
    <source>
        <dbReference type="EMBL" id="MDQ0120659.1"/>
    </source>
</evidence>
<accession>A0ABT9UQG4</accession>
<keyword evidence="7" id="KW-0326">Glycosidase</keyword>
<evidence type="ECO:0000256" key="3">
    <source>
        <dbReference type="ARBA" id="ARBA00022801"/>
    </source>
</evidence>
<dbReference type="CDD" id="cd00540">
    <property type="entry name" value="AAG"/>
    <property type="match status" value="1"/>
</dbReference>
<dbReference type="GO" id="GO:0003905">
    <property type="term" value="F:alkylbase DNA N-glycosylase activity"/>
    <property type="evidence" value="ECO:0007669"/>
    <property type="project" value="UniProtKB-EC"/>
</dbReference>
<feature type="compositionally biased region" description="Basic and acidic residues" evidence="6">
    <location>
        <begin position="216"/>
        <end position="229"/>
    </location>
</feature>
<protein>
    <recommendedName>
        <fullName evidence="5">Putative 3-methyladenine DNA glycosylase</fullName>
        <ecNumber evidence="5">3.2.2.-</ecNumber>
    </recommendedName>
</protein>
<dbReference type="PANTHER" id="PTHR10429:SF0">
    <property type="entry name" value="DNA-3-METHYLADENINE GLYCOSYLASE"/>
    <property type="match status" value="1"/>
</dbReference>
<keyword evidence="2 5" id="KW-0227">DNA damage</keyword>
<proteinExistence type="inferred from homology"/>
<keyword evidence="8" id="KW-1185">Reference proteome</keyword>
<comment type="caution">
    <text evidence="7">The sequence shown here is derived from an EMBL/GenBank/DDBJ whole genome shotgun (WGS) entry which is preliminary data.</text>
</comment>
<keyword evidence="4 5" id="KW-0234">DNA repair</keyword>
<dbReference type="InterPro" id="IPR003180">
    <property type="entry name" value="MPG"/>
</dbReference>
<dbReference type="InterPro" id="IPR011034">
    <property type="entry name" value="Formyl_transferase-like_C_sf"/>
</dbReference>
<dbReference type="Gene3D" id="3.10.300.10">
    <property type="entry name" value="Methylpurine-DNA glycosylase (MPG)"/>
    <property type="match status" value="1"/>
</dbReference>
<evidence type="ECO:0000256" key="5">
    <source>
        <dbReference type="HAMAP-Rule" id="MF_00527"/>
    </source>
</evidence>
<dbReference type="EC" id="3.2.2.-" evidence="5"/>
<reference evidence="7 8" key="1">
    <citation type="submission" date="2023-07" db="EMBL/GenBank/DDBJ databases">
        <title>Sorghum-associated microbial communities from plants grown in Nebraska, USA.</title>
        <authorList>
            <person name="Schachtman D."/>
        </authorList>
    </citation>
    <scope>NUCLEOTIDE SEQUENCE [LARGE SCALE GENOMIC DNA]</scope>
    <source>
        <strain evidence="7 8">DS994</strain>
    </source>
</reference>
<dbReference type="SUPFAM" id="SSF50486">
    <property type="entry name" value="FMT C-terminal domain-like"/>
    <property type="match status" value="1"/>
</dbReference>
<sequence length="229" mass="24369">MNQSAGATEQLRDFLSADARELAPKLLGAVLTHESRDGAVSVRLTEVEAYMGPEDSLHPDPGSHTYRGPTPRNAPMFGRAGHLYVYFTYGMHHCTNIVCGPAGVASALLLRAGEVVDGLELARLRRPTSKTPADLASGPARLAKALGLTTADSGRDALAPPFRLELPSVPAGAVSSGPRVGVAGAGGTDEYAWRYWLTGDPTVSRYKAAKPRTRKQAAEPRPDATFHQR</sequence>
<evidence type="ECO:0000256" key="4">
    <source>
        <dbReference type="ARBA" id="ARBA00023204"/>
    </source>
</evidence>
<dbReference type="InterPro" id="IPR036995">
    <property type="entry name" value="MPG_sf"/>
</dbReference>
<evidence type="ECO:0000256" key="1">
    <source>
        <dbReference type="ARBA" id="ARBA00009232"/>
    </source>
</evidence>
<gene>
    <name evidence="7" type="ORF">J2T22_003866</name>
</gene>
<evidence type="ECO:0000256" key="2">
    <source>
        <dbReference type="ARBA" id="ARBA00022763"/>
    </source>
</evidence>
<keyword evidence="3 5" id="KW-0378">Hydrolase</keyword>